<gene>
    <name evidence="1" type="ORF">AFUB_017360</name>
</gene>
<dbReference type="HOGENOM" id="CLU_2249488_0_0_1"/>
<evidence type="ECO:0000313" key="2">
    <source>
        <dbReference type="Proteomes" id="UP000001699"/>
    </source>
</evidence>
<keyword evidence="2" id="KW-1185">Reference proteome</keyword>
<sequence>MEMQRAKVKSFHSTPGSNLMGSEYALFEAERTERVEERSTGIWDPGAQIAQPEHNCGRQFEGKLMDGEVIGLINASFFKVVHIPETFQYRSYMDIYITASTDHV</sequence>
<evidence type="ECO:0000313" key="1">
    <source>
        <dbReference type="EMBL" id="EDP53695.1"/>
    </source>
</evidence>
<dbReference type="AlphaFoldDB" id="B0XSR8"/>
<dbReference type="VEuPathDB" id="FungiDB:AFUB_017360"/>
<dbReference type="Proteomes" id="UP000001699">
    <property type="component" value="Unassembled WGS sequence"/>
</dbReference>
<name>B0XSR8_ASPFC</name>
<accession>B0XSR8</accession>
<proteinExistence type="predicted"/>
<reference evidence="1 2" key="1">
    <citation type="journal article" date="2008" name="PLoS Genet.">
        <title>Genomic islands in the pathogenic filamentous fungus Aspergillus fumigatus.</title>
        <authorList>
            <person name="Fedorova N.D."/>
            <person name="Khaldi N."/>
            <person name="Joardar V.S."/>
            <person name="Maiti R."/>
            <person name="Amedeo P."/>
            <person name="Anderson M.J."/>
            <person name="Crabtree J."/>
            <person name="Silva J.C."/>
            <person name="Badger J.H."/>
            <person name="Albarraq A."/>
            <person name="Angiuoli S."/>
            <person name="Bussey H."/>
            <person name="Bowyer P."/>
            <person name="Cotty P.J."/>
            <person name="Dyer P.S."/>
            <person name="Egan A."/>
            <person name="Galens K."/>
            <person name="Fraser-Liggett C.M."/>
            <person name="Haas B.J."/>
            <person name="Inman J.M."/>
            <person name="Kent R."/>
            <person name="Lemieux S."/>
            <person name="Malavazi I."/>
            <person name="Orvis J."/>
            <person name="Roemer T."/>
            <person name="Ronning C.M."/>
            <person name="Sundaram J.P."/>
            <person name="Sutton G."/>
            <person name="Turner G."/>
            <person name="Venter J.C."/>
            <person name="White O.R."/>
            <person name="Whitty B.R."/>
            <person name="Youngman P."/>
            <person name="Wolfe K.H."/>
            <person name="Goldman G.H."/>
            <person name="Wortman J.R."/>
            <person name="Jiang B."/>
            <person name="Denning D.W."/>
            <person name="Nierman W.C."/>
        </authorList>
    </citation>
    <scope>NUCLEOTIDE SEQUENCE [LARGE SCALE GENOMIC DNA]</scope>
    <source>
        <strain evidence="2">CBS 144.89 / FGSC A1163 / CEA10</strain>
    </source>
</reference>
<protein>
    <submittedName>
        <fullName evidence="1">Uncharacterized protein</fullName>
    </submittedName>
</protein>
<organism evidence="1 2">
    <name type="scientific">Aspergillus fumigatus (strain CBS 144.89 / FGSC A1163 / CEA10)</name>
    <name type="common">Neosartorya fumigata</name>
    <dbReference type="NCBI Taxonomy" id="451804"/>
    <lineage>
        <taxon>Eukaryota</taxon>
        <taxon>Fungi</taxon>
        <taxon>Dikarya</taxon>
        <taxon>Ascomycota</taxon>
        <taxon>Pezizomycotina</taxon>
        <taxon>Eurotiomycetes</taxon>
        <taxon>Eurotiomycetidae</taxon>
        <taxon>Eurotiales</taxon>
        <taxon>Aspergillaceae</taxon>
        <taxon>Aspergillus</taxon>
        <taxon>Aspergillus subgen. Fumigati</taxon>
    </lineage>
</organism>
<dbReference type="EMBL" id="DS499595">
    <property type="protein sequence ID" value="EDP53695.1"/>
    <property type="molecule type" value="Genomic_DNA"/>
</dbReference>